<accession>A0ABV6YLH8</accession>
<name>A0ABV6YLH8_UNCEI</name>
<dbReference type="InterPro" id="IPR050738">
    <property type="entry name" value="Sulfatase"/>
</dbReference>
<evidence type="ECO:0000313" key="6">
    <source>
        <dbReference type="EMBL" id="MFC1573191.1"/>
    </source>
</evidence>
<feature type="repeat" description="TPR" evidence="2">
    <location>
        <begin position="575"/>
        <end position="608"/>
    </location>
</feature>
<dbReference type="CDD" id="cd16148">
    <property type="entry name" value="sulfatase_like"/>
    <property type="match status" value="1"/>
</dbReference>
<dbReference type="InterPro" id="IPR017850">
    <property type="entry name" value="Alkaline_phosphatase_core_sf"/>
</dbReference>
<dbReference type="InterPro" id="IPR000917">
    <property type="entry name" value="Sulfatase_N"/>
</dbReference>
<dbReference type="InterPro" id="IPR019734">
    <property type="entry name" value="TPR_rpt"/>
</dbReference>
<dbReference type="Proteomes" id="UP001593833">
    <property type="component" value="Unassembled WGS sequence"/>
</dbReference>
<comment type="similarity">
    <text evidence="1">Belongs to the sulfatase family.</text>
</comment>
<evidence type="ECO:0000256" key="4">
    <source>
        <dbReference type="SAM" id="Phobius"/>
    </source>
</evidence>
<evidence type="ECO:0000313" key="7">
    <source>
        <dbReference type="Proteomes" id="UP001593833"/>
    </source>
</evidence>
<keyword evidence="4" id="KW-1133">Transmembrane helix</keyword>
<dbReference type="Gene3D" id="1.25.40.10">
    <property type="entry name" value="Tetratricopeptide repeat domain"/>
    <property type="match status" value="1"/>
</dbReference>
<dbReference type="Pfam" id="PF14559">
    <property type="entry name" value="TPR_19"/>
    <property type="match status" value="1"/>
</dbReference>
<reference evidence="6 7" key="1">
    <citation type="submission" date="2024-09" db="EMBL/GenBank/DDBJ databases">
        <authorList>
            <person name="D'Angelo T."/>
        </authorList>
    </citation>
    <scope>NUCLEOTIDE SEQUENCE [LARGE SCALE GENOMIC DNA]</scope>
    <source>
        <strain evidence="6">SAG AM-320-E07</strain>
    </source>
</reference>
<dbReference type="SMART" id="SM00028">
    <property type="entry name" value="TPR"/>
    <property type="match status" value="2"/>
</dbReference>
<proteinExistence type="inferred from homology"/>
<dbReference type="PANTHER" id="PTHR42693:SF33">
    <property type="entry name" value="ARYLSULFATASE"/>
    <property type="match status" value="1"/>
</dbReference>
<evidence type="ECO:0000256" key="2">
    <source>
        <dbReference type="PROSITE-ProRule" id="PRU00339"/>
    </source>
</evidence>
<dbReference type="SUPFAM" id="SSF48452">
    <property type="entry name" value="TPR-like"/>
    <property type="match status" value="1"/>
</dbReference>
<evidence type="ECO:0000256" key="3">
    <source>
        <dbReference type="SAM" id="MobiDB-lite"/>
    </source>
</evidence>
<keyword evidence="7" id="KW-1185">Reference proteome</keyword>
<dbReference type="Gene3D" id="3.40.720.10">
    <property type="entry name" value="Alkaline Phosphatase, subunit A"/>
    <property type="match status" value="2"/>
</dbReference>
<gene>
    <name evidence="6" type="ORF">ACFL6M_06285</name>
</gene>
<feature type="region of interest" description="Disordered" evidence="3">
    <location>
        <begin position="452"/>
        <end position="473"/>
    </location>
</feature>
<dbReference type="PANTHER" id="PTHR42693">
    <property type="entry name" value="ARYLSULFATASE FAMILY MEMBER"/>
    <property type="match status" value="1"/>
</dbReference>
<keyword evidence="2" id="KW-0802">TPR repeat</keyword>
<feature type="transmembrane region" description="Helical" evidence="4">
    <location>
        <begin position="20"/>
        <end position="38"/>
    </location>
</feature>
<evidence type="ECO:0000256" key="1">
    <source>
        <dbReference type="ARBA" id="ARBA00008779"/>
    </source>
</evidence>
<dbReference type="PROSITE" id="PS50005">
    <property type="entry name" value="TPR"/>
    <property type="match status" value="1"/>
</dbReference>
<dbReference type="Pfam" id="PF00884">
    <property type="entry name" value="Sulfatase"/>
    <property type="match status" value="1"/>
</dbReference>
<dbReference type="Pfam" id="PF13432">
    <property type="entry name" value="TPR_16"/>
    <property type="match status" value="1"/>
</dbReference>
<keyword evidence="4" id="KW-0812">Transmembrane</keyword>
<evidence type="ECO:0000259" key="5">
    <source>
        <dbReference type="Pfam" id="PF00884"/>
    </source>
</evidence>
<feature type="domain" description="Sulfatase N-terminal" evidence="5">
    <location>
        <begin position="60"/>
        <end position="338"/>
    </location>
</feature>
<comment type="caution">
    <text evidence="6">The sequence shown here is derived from an EMBL/GenBank/DDBJ whole genome shotgun (WGS) entry which is preliminary data.</text>
</comment>
<organism evidence="6 7">
    <name type="scientific">Eiseniibacteriota bacterium</name>
    <dbReference type="NCBI Taxonomy" id="2212470"/>
    <lineage>
        <taxon>Bacteria</taxon>
        <taxon>Candidatus Eiseniibacteriota</taxon>
    </lineage>
</organism>
<protein>
    <submittedName>
        <fullName evidence="6">Sulfatase-like hydrolase/transferase</fullName>
    </submittedName>
</protein>
<dbReference type="SUPFAM" id="SSF53649">
    <property type="entry name" value="Alkaline phosphatase-like"/>
    <property type="match status" value="1"/>
</dbReference>
<dbReference type="EMBL" id="JBHPKH010000092">
    <property type="protein sequence ID" value="MFC1573191.1"/>
    <property type="molecule type" value="Genomic_DNA"/>
</dbReference>
<sequence length="628" mass="70371">MARGRRRTKGTSKPAMRTALLLVAVAIVIAVALVMFLGRDRTTSVDLGKLLKCGDASGFNLLLVTLDTLRMDRLGCYGYESAQTPVLDALASGGIQFEDAITSVPLTLPSHATILTGLHPPSHGVRDNGNHYLSPEHITLATTLKGRGYETAAFVSCFVLDARFGLDQGFDLYDFQVTEKGHRPRMTDFNERPADAVSDEAIEWLRERTEAGREAPFFLWVHYFDPHLPYKSPLKGLPRFARKPYDAEIAFVDQQLGRLLDELGRQNLTDNTLIVVVADHGESLGEHEEPAHGLFVYDCVMRVPFILSCPALIDGPRHIKGQAVGLVDVRPTLEDLLGLEPARPCDGRSLLRSWDSGERALYIETEAPLNMFGWSPLYGLRTATRKYIHAPVPEYYDLREDPNELNNQFTSGPGGLADLQQRLDALMEEWQQGSVATRALSDEEIERLSSLGYLHSSSSDDSEDRSDPKQMMPAFNKASRAEKLLARGEYEEAADLAREVVDVCPECTNALRVLAFSYMKMDRADEAVALLRGFVEEHENVYMIRSLAQMLILRKDYDGAEAVLDLYESVDPRDGRVYTLRGDCMTRRNRLREAIELYERAIEVDENRSGILARERIVRTREAMQGGE</sequence>
<dbReference type="InterPro" id="IPR011990">
    <property type="entry name" value="TPR-like_helical_dom_sf"/>
</dbReference>
<keyword evidence="4" id="KW-0472">Membrane</keyword>